<evidence type="ECO:0000313" key="2">
    <source>
        <dbReference type="EMBL" id="MCH94826.1"/>
    </source>
</evidence>
<dbReference type="EMBL" id="LXQA010028256">
    <property type="protein sequence ID" value="MCH94826.1"/>
    <property type="molecule type" value="Genomic_DNA"/>
</dbReference>
<comment type="caution">
    <text evidence="2">The sequence shown here is derived from an EMBL/GenBank/DDBJ whole genome shotgun (WGS) entry which is preliminary data.</text>
</comment>
<feature type="compositionally biased region" description="Low complexity" evidence="1">
    <location>
        <begin position="59"/>
        <end position="69"/>
    </location>
</feature>
<reference evidence="2 3" key="1">
    <citation type="journal article" date="2018" name="Front. Plant Sci.">
        <title>Red Clover (Trifolium pratense) and Zigzag Clover (T. medium) - A Picture of Genomic Similarities and Differences.</title>
        <authorList>
            <person name="Dluhosova J."/>
            <person name="Istvanek J."/>
            <person name="Nedelnik J."/>
            <person name="Repkova J."/>
        </authorList>
    </citation>
    <scope>NUCLEOTIDE SEQUENCE [LARGE SCALE GENOMIC DNA]</scope>
    <source>
        <strain evidence="3">cv. 10/8</strain>
        <tissue evidence="2">Leaf</tissue>
    </source>
</reference>
<evidence type="ECO:0000256" key="1">
    <source>
        <dbReference type="SAM" id="MobiDB-lite"/>
    </source>
</evidence>
<name>A0A392N4S6_9FABA</name>
<dbReference type="Proteomes" id="UP000265520">
    <property type="component" value="Unassembled WGS sequence"/>
</dbReference>
<evidence type="ECO:0000313" key="3">
    <source>
        <dbReference type="Proteomes" id="UP000265520"/>
    </source>
</evidence>
<keyword evidence="3" id="KW-1185">Reference proteome</keyword>
<protein>
    <submittedName>
        <fullName evidence="2">Uncharacterized protein</fullName>
    </submittedName>
</protein>
<sequence>FGCLNLNRLMATVKRSTLTSISSFCCYPTASSRVKQVKEASTSILIYSRALTAVGMASCKSPSSKSPSPGMQGTRKLPKKNPISPHLSRTIAVIDQEIEF</sequence>
<feature type="non-terminal residue" evidence="2">
    <location>
        <position position="1"/>
    </location>
</feature>
<accession>A0A392N4S6</accession>
<proteinExistence type="predicted"/>
<feature type="region of interest" description="Disordered" evidence="1">
    <location>
        <begin position="59"/>
        <end position="85"/>
    </location>
</feature>
<organism evidence="2 3">
    <name type="scientific">Trifolium medium</name>
    <dbReference type="NCBI Taxonomy" id="97028"/>
    <lineage>
        <taxon>Eukaryota</taxon>
        <taxon>Viridiplantae</taxon>
        <taxon>Streptophyta</taxon>
        <taxon>Embryophyta</taxon>
        <taxon>Tracheophyta</taxon>
        <taxon>Spermatophyta</taxon>
        <taxon>Magnoliopsida</taxon>
        <taxon>eudicotyledons</taxon>
        <taxon>Gunneridae</taxon>
        <taxon>Pentapetalae</taxon>
        <taxon>rosids</taxon>
        <taxon>fabids</taxon>
        <taxon>Fabales</taxon>
        <taxon>Fabaceae</taxon>
        <taxon>Papilionoideae</taxon>
        <taxon>50 kb inversion clade</taxon>
        <taxon>NPAAA clade</taxon>
        <taxon>Hologalegina</taxon>
        <taxon>IRL clade</taxon>
        <taxon>Trifolieae</taxon>
        <taxon>Trifolium</taxon>
    </lineage>
</organism>
<dbReference type="AlphaFoldDB" id="A0A392N4S6"/>